<dbReference type="RefSeq" id="WP_013321243.1">
    <property type="nucleotide sequence ID" value="NC_014501.1"/>
</dbReference>
<dbReference type="GO" id="GO:0006313">
    <property type="term" value="P:DNA transposition"/>
    <property type="evidence" value="ECO:0007669"/>
    <property type="project" value="InterPro"/>
</dbReference>
<dbReference type="InterPro" id="IPR012337">
    <property type="entry name" value="RNaseH-like_sf"/>
</dbReference>
<proteinExistence type="inferred from homology"/>
<evidence type="ECO:0000256" key="3">
    <source>
        <dbReference type="ARBA" id="ARBA00023125"/>
    </source>
</evidence>
<evidence type="ECO:0000259" key="6">
    <source>
        <dbReference type="Pfam" id="PF01609"/>
    </source>
</evidence>
<evidence type="ECO:0000313" key="8">
    <source>
        <dbReference type="Proteomes" id="UP000008206"/>
    </source>
</evidence>
<keyword evidence="2" id="KW-0815">Transposition</keyword>
<dbReference type="SUPFAM" id="SSF53098">
    <property type="entry name" value="Ribonuclease H-like"/>
    <property type="match status" value="1"/>
</dbReference>
<dbReference type="GO" id="GO:0004803">
    <property type="term" value="F:transposase activity"/>
    <property type="evidence" value="ECO:0007669"/>
    <property type="project" value="InterPro"/>
</dbReference>
<dbReference type="eggNOG" id="COG3385">
    <property type="taxonomic scope" value="Bacteria"/>
</dbReference>
<feature type="domain" description="Transposase IS4-like" evidence="6">
    <location>
        <begin position="171"/>
        <end position="347"/>
    </location>
</feature>
<dbReference type="OrthoDB" id="574256at2"/>
<protein>
    <submittedName>
        <fullName evidence="7">Transposase IS4 family protein</fullName>
    </submittedName>
</protein>
<sequence>MVLSQVFERFVEASPVSVMVRGLLEKVLSPQKLDDLFERSTTTQYTRELLFSTVVEMMNAVSCGIRPSIHAAYQAKASNINVSVTSVYNKLNAMEPNISAELVRETASEMEAIIRHLNPNLPDWLAGYRVKILDGNVLSGSEHRLKPLSSCNSIPLSGQSLVVLDPVLMLAIDVFPIEDGHAQERSLLKEVLKTVEEDDVWIADRNFCTLSFLSGIAAQKGFFLIRQHQCLPWHNGEKFHEVGLIEGGKVFEQTITVSDDDGYLSKIRQVKIVLEQATRDGDKEIFIVTNLPVTEASAIVVAQLYRKRWTLETLFQILTVIFNCEIKTLGYPKAALFAFCVALVSYNILAVVLAALKSVHGTQKVEKEISSYYLADEIRGIYRGMMIAIPAQEWTIFAKMSLIELTAELKRLASLVNLTVFVCHPRSPKKTRRRFKRTPPTKRPHVSTAKILAKIQPKKRTP</sequence>
<dbReference type="HOGENOM" id="CLU_047560_0_0_3"/>
<gene>
    <name evidence="7" type="ordered locus">Cyan7822_1129</name>
</gene>
<keyword evidence="4" id="KW-0233">DNA recombination</keyword>
<keyword evidence="5" id="KW-0472">Membrane</keyword>
<dbReference type="EMBL" id="CP002198">
    <property type="protein sequence ID" value="ADN13136.1"/>
    <property type="molecule type" value="Genomic_DNA"/>
</dbReference>
<comment type="similarity">
    <text evidence="1">Belongs to the transposase 11 family.</text>
</comment>
<evidence type="ECO:0000256" key="1">
    <source>
        <dbReference type="ARBA" id="ARBA00010075"/>
    </source>
</evidence>
<keyword evidence="5" id="KW-0812">Transmembrane</keyword>
<keyword evidence="3" id="KW-0238">DNA-binding</keyword>
<organism evidence="7 8">
    <name type="scientific">Gloeothece verrucosa (strain PCC 7822)</name>
    <name type="common">Cyanothece sp. (strain PCC 7822)</name>
    <dbReference type="NCBI Taxonomy" id="497965"/>
    <lineage>
        <taxon>Bacteria</taxon>
        <taxon>Bacillati</taxon>
        <taxon>Cyanobacteriota</taxon>
        <taxon>Cyanophyceae</taxon>
        <taxon>Oscillatoriophycideae</taxon>
        <taxon>Chroococcales</taxon>
        <taxon>Aphanothecaceae</taxon>
        <taxon>Gloeothece</taxon>
        <taxon>Gloeothece verrucosa</taxon>
    </lineage>
</organism>
<dbReference type="NCBIfam" id="NF033592">
    <property type="entry name" value="transpos_IS4_1"/>
    <property type="match status" value="1"/>
</dbReference>
<accession>E0UFM5</accession>
<evidence type="ECO:0000256" key="4">
    <source>
        <dbReference type="ARBA" id="ARBA00023172"/>
    </source>
</evidence>
<dbReference type="AlphaFoldDB" id="E0UFM5"/>
<dbReference type="Proteomes" id="UP000008206">
    <property type="component" value="Chromosome"/>
</dbReference>
<evidence type="ECO:0000256" key="5">
    <source>
        <dbReference type="SAM" id="Phobius"/>
    </source>
</evidence>
<dbReference type="Pfam" id="PF01609">
    <property type="entry name" value="DDE_Tnp_1"/>
    <property type="match status" value="1"/>
</dbReference>
<keyword evidence="5" id="KW-1133">Transmembrane helix</keyword>
<name>E0UFM5_GLOV7</name>
<dbReference type="GO" id="GO:0003677">
    <property type="term" value="F:DNA binding"/>
    <property type="evidence" value="ECO:0007669"/>
    <property type="project" value="UniProtKB-KW"/>
</dbReference>
<feature type="transmembrane region" description="Helical" evidence="5">
    <location>
        <begin position="334"/>
        <end position="356"/>
    </location>
</feature>
<dbReference type="KEGG" id="cyj:Cyan7822_1129"/>
<dbReference type="InterPro" id="IPR002559">
    <property type="entry name" value="Transposase_11"/>
</dbReference>
<dbReference type="PANTHER" id="PTHR33258:SF1">
    <property type="entry name" value="TRANSPOSASE INSL FOR INSERTION SEQUENCE ELEMENT IS186A-RELATED"/>
    <property type="match status" value="1"/>
</dbReference>
<reference evidence="8" key="1">
    <citation type="journal article" date="2011" name="MBio">
        <title>Novel metabolic attributes of the genus Cyanothece, comprising a group of unicellular nitrogen-fixing Cyanobacteria.</title>
        <authorList>
            <person name="Bandyopadhyay A."/>
            <person name="Elvitigala T."/>
            <person name="Welsh E."/>
            <person name="Stockel J."/>
            <person name="Liberton M."/>
            <person name="Min H."/>
            <person name="Sherman L.A."/>
            <person name="Pakrasi H.B."/>
        </authorList>
    </citation>
    <scope>NUCLEOTIDE SEQUENCE [LARGE SCALE GENOMIC DNA]</scope>
    <source>
        <strain evidence="8">PCC 7822</strain>
    </source>
</reference>
<evidence type="ECO:0000313" key="7">
    <source>
        <dbReference type="EMBL" id="ADN13136.1"/>
    </source>
</evidence>
<keyword evidence="8" id="KW-1185">Reference proteome</keyword>
<dbReference type="InterPro" id="IPR047952">
    <property type="entry name" value="Transpos_IS4"/>
</dbReference>
<dbReference type="PANTHER" id="PTHR33258">
    <property type="entry name" value="TRANSPOSASE INSL FOR INSERTION SEQUENCE ELEMENT IS186A-RELATED"/>
    <property type="match status" value="1"/>
</dbReference>
<evidence type="ECO:0000256" key="2">
    <source>
        <dbReference type="ARBA" id="ARBA00022578"/>
    </source>
</evidence>